<dbReference type="Proteomes" id="UP000887013">
    <property type="component" value="Unassembled WGS sequence"/>
</dbReference>
<dbReference type="InterPro" id="IPR008042">
    <property type="entry name" value="Retrotrans_Pao"/>
</dbReference>
<keyword evidence="2" id="KW-1185">Reference proteome</keyword>
<comment type="caution">
    <text evidence="1">The sequence shown here is derived from an EMBL/GenBank/DDBJ whole genome shotgun (WGS) entry which is preliminary data.</text>
</comment>
<evidence type="ECO:0000313" key="1">
    <source>
        <dbReference type="EMBL" id="GFT79336.1"/>
    </source>
</evidence>
<dbReference type="AlphaFoldDB" id="A0A8X6U170"/>
<dbReference type="EMBL" id="BMAW01022750">
    <property type="protein sequence ID" value="GFT79336.1"/>
    <property type="molecule type" value="Genomic_DNA"/>
</dbReference>
<gene>
    <name evidence="1" type="primary">AVEN_208516_1</name>
    <name evidence="1" type="ORF">NPIL_489511</name>
</gene>
<protein>
    <submittedName>
        <fullName evidence="1">Uncharacterized protein</fullName>
    </submittedName>
</protein>
<organism evidence="1 2">
    <name type="scientific">Nephila pilipes</name>
    <name type="common">Giant wood spider</name>
    <name type="synonym">Nephila maculata</name>
    <dbReference type="NCBI Taxonomy" id="299642"/>
    <lineage>
        <taxon>Eukaryota</taxon>
        <taxon>Metazoa</taxon>
        <taxon>Ecdysozoa</taxon>
        <taxon>Arthropoda</taxon>
        <taxon>Chelicerata</taxon>
        <taxon>Arachnida</taxon>
        <taxon>Araneae</taxon>
        <taxon>Araneomorphae</taxon>
        <taxon>Entelegynae</taxon>
        <taxon>Araneoidea</taxon>
        <taxon>Nephilidae</taxon>
        <taxon>Nephila</taxon>
    </lineage>
</organism>
<name>A0A8X6U170_NEPPI</name>
<sequence>MGSVTVQLHQARSRIAPMKTITIPRRKLMAAAIGVSLFSSVKQALRHSNIKTYFWKILPQYLCREQWSVFVTNRISAVRKLTTLEDGFHISTDQNPADILSRGCGSKQLKKRKWWQGPANYRIEKNNGQSQL</sequence>
<dbReference type="Pfam" id="PF05380">
    <property type="entry name" value="Peptidase_A17"/>
    <property type="match status" value="1"/>
</dbReference>
<evidence type="ECO:0000313" key="2">
    <source>
        <dbReference type="Proteomes" id="UP000887013"/>
    </source>
</evidence>
<dbReference type="PANTHER" id="PTHR47331">
    <property type="entry name" value="PHD-TYPE DOMAIN-CONTAINING PROTEIN"/>
    <property type="match status" value="1"/>
</dbReference>
<accession>A0A8X6U170</accession>
<reference evidence="1" key="1">
    <citation type="submission" date="2020-08" db="EMBL/GenBank/DDBJ databases">
        <title>Multicomponent nature underlies the extraordinary mechanical properties of spider dragline silk.</title>
        <authorList>
            <person name="Kono N."/>
            <person name="Nakamura H."/>
            <person name="Mori M."/>
            <person name="Yoshida Y."/>
            <person name="Ohtoshi R."/>
            <person name="Malay A.D."/>
            <person name="Moran D.A.P."/>
            <person name="Tomita M."/>
            <person name="Numata K."/>
            <person name="Arakawa K."/>
        </authorList>
    </citation>
    <scope>NUCLEOTIDE SEQUENCE</scope>
</reference>
<dbReference type="PANTHER" id="PTHR47331:SF5">
    <property type="entry name" value="RIBONUCLEASE H"/>
    <property type="match status" value="1"/>
</dbReference>
<proteinExistence type="predicted"/>
<dbReference type="OrthoDB" id="8194697at2759"/>